<evidence type="ECO:0000256" key="1">
    <source>
        <dbReference type="SAM" id="SignalP"/>
    </source>
</evidence>
<accession>A0A4T3F6M9</accession>
<organism evidence="2 3">
    <name type="scientific">Alteraurantiacibacter aquimixticola</name>
    <dbReference type="NCBI Taxonomy" id="2489173"/>
    <lineage>
        <taxon>Bacteria</taxon>
        <taxon>Pseudomonadati</taxon>
        <taxon>Pseudomonadota</taxon>
        <taxon>Alphaproteobacteria</taxon>
        <taxon>Sphingomonadales</taxon>
        <taxon>Erythrobacteraceae</taxon>
        <taxon>Alteraurantiacibacter</taxon>
    </lineage>
</organism>
<sequence length="216" mass="22449">MKLRSAVIVAAGAAMALAGCKSEGDIVVQQGVGITALRSVCPAVGIPDHTGDITLFSPASATTADAIDVTAVITNVRANCDESGAEVYSTATFDVQAQRRDVSGTRTVEIPYFSTVMRGGSSVVAKRLGTVTLSFADGEARASAMGTAGAVIDRTEATLPADIREIITRTRRAGDTDAAIDPLTRPEVRAALARASFELLVGFQLSEDQLAYNATR</sequence>
<gene>
    <name evidence="2" type="ORF">E5222_02380</name>
</gene>
<dbReference type="AlphaFoldDB" id="A0A4T3F6M9"/>
<evidence type="ECO:0000313" key="3">
    <source>
        <dbReference type="Proteomes" id="UP000309389"/>
    </source>
</evidence>
<comment type="caution">
    <text evidence="2">The sequence shown here is derived from an EMBL/GenBank/DDBJ whole genome shotgun (WGS) entry which is preliminary data.</text>
</comment>
<reference evidence="2 3" key="1">
    <citation type="submission" date="2019-04" db="EMBL/GenBank/DDBJ databases">
        <title>Altererythrobacter aquimixticola sp. nov., isolated from sediment of junction between the ocean and a freshwater spring.</title>
        <authorList>
            <person name="Yoon J.-H."/>
        </authorList>
    </citation>
    <scope>NUCLEOTIDE SEQUENCE [LARGE SCALE GENOMIC DNA]</scope>
    <source>
        <strain evidence="2 3">SSKS-13</strain>
    </source>
</reference>
<dbReference type="OrthoDB" id="7425063at2"/>
<feature type="signal peptide" evidence="1">
    <location>
        <begin position="1"/>
        <end position="18"/>
    </location>
</feature>
<dbReference type="Proteomes" id="UP000309389">
    <property type="component" value="Unassembled WGS sequence"/>
</dbReference>
<dbReference type="EMBL" id="SSHH01000001">
    <property type="protein sequence ID" value="TIX51332.1"/>
    <property type="molecule type" value="Genomic_DNA"/>
</dbReference>
<dbReference type="PROSITE" id="PS51257">
    <property type="entry name" value="PROKAR_LIPOPROTEIN"/>
    <property type="match status" value="1"/>
</dbReference>
<keyword evidence="3" id="KW-1185">Reference proteome</keyword>
<keyword evidence="1" id="KW-0732">Signal</keyword>
<proteinExistence type="predicted"/>
<name>A0A4T3F6M9_9SPHN</name>
<evidence type="ECO:0000313" key="2">
    <source>
        <dbReference type="EMBL" id="TIX51332.1"/>
    </source>
</evidence>
<protein>
    <submittedName>
        <fullName evidence="2">Uncharacterized protein</fullName>
    </submittedName>
</protein>
<dbReference type="RefSeq" id="WP_136692117.1">
    <property type="nucleotide sequence ID" value="NZ_SSHH01000001.1"/>
</dbReference>
<feature type="chain" id="PRO_5020902476" evidence="1">
    <location>
        <begin position="19"/>
        <end position="216"/>
    </location>
</feature>